<dbReference type="EMBL" id="CP141615">
    <property type="protein sequence ID" value="WRP16260.1"/>
    <property type="molecule type" value="Genomic_DNA"/>
</dbReference>
<proteinExistence type="predicted"/>
<dbReference type="SUPFAM" id="SSF46785">
    <property type="entry name" value="Winged helix' DNA-binding domain"/>
    <property type="match status" value="1"/>
</dbReference>
<dbReference type="Gene3D" id="1.10.10.10">
    <property type="entry name" value="Winged helix-like DNA-binding domain superfamily/Winged helix DNA-binding domain"/>
    <property type="match status" value="1"/>
</dbReference>
<gene>
    <name evidence="1" type="ORF">U7230_09105</name>
</gene>
<accession>A0ABZ1BUF9</accession>
<dbReference type="Proteomes" id="UP001332192">
    <property type="component" value="Chromosome"/>
</dbReference>
<evidence type="ECO:0000313" key="1">
    <source>
        <dbReference type="EMBL" id="WRP16260.1"/>
    </source>
</evidence>
<name>A0ABZ1BUF9_9FIRM</name>
<organism evidence="1 2">
    <name type="scientific">Carboxydichorda subterranea</name>
    <dbReference type="NCBI Taxonomy" id="3109565"/>
    <lineage>
        <taxon>Bacteria</taxon>
        <taxon>Bacillati</taxon>
        <taxon>Bacillota</taxon>
        <taxon>Limnochordia</taxon>
        <taxon>Limnochordales</taxon>
        <taxon>Geochordaceae</taxon>
        <taxon>Carboxydichorda</taxon>
    </lineage>
</organism>
<keyword evidence="2" id="KW-1185">Reference proteome</keyword>
<protein>
    <submittedName>
        <fullName evidence="1">Uncharacterized protein</fullName>
    </submittedName>
</protein>
<reference evidence="1 2" key="1">
    <citation type="journal article" date="2024" name="Front. Microbiol.">
        <title>Novel thermophilic genera Geochorda gen. nov. and Carboxydochorda gen. nov. from the deep terrestrial subsurface reveal the ecophysiological diversity in the class Limnochordia.</title>
        <authorList>
            <person name="Karnachuk O.V."/>
            <person name="Lukina A.P."/>
            <person name="Avakyan M.R."/>
            <person name="Kadnikov V.V."/>
            <person name="Begmatov S."/>
            <person name="Beletsky A.V."/>
            <person name="Vlasova K.G."/>
            <person name="Novikov A.A."/>
            <person name="Shcherbakova V.A."/>
            <person name="Mardanov A.V."/>
            <person name="Ravin N.V."/>
        </authorList>
    </citation>
    <scope>NUCLEOTIDE SEQUENCE [LARGE SCALE GENOMIC DNA]</scope>
    <source>
        <strain evidence="1 2">L945</strain>
    </source>
</reference>
<dbReference type="InterPro" id="IPR036390">
    <property type="entry name" value="WH_DNA-bd_sf"/>
</dbReference>
<dbReference type="RefSeq" id="WP_324715532.1">
    <property type="nucleotide sequence ID" value="NZ_CP141615.1"/>
</dbReference>
<evidence type="ECO:0000313" key="2">
    <source>
        <dbReference type="Proteomes" id="UP001332192"/>
    </source>
</evidence>
<dbReference type="InterPro" id="IPR036388">
    <property type="entry name" value="WH-like_DNA-bd_sf"/>
</dbReference>
<sequence length="133" mass="14852">MTLQRLIVQYLRTRHASYSHPICSKELSEALGVCWSYARMQARMLVDQGQVAVRRGPGGGYYLPRAHEQPVPKASHEIEGVVAELTDIARQLARACHALRASEAGDERTEPRNVEARLYRIVDTLGRIRDGAG</sequence>